<dbReference type="EMBL" id="JACHGN010000043">
    <property type="protein sequence ID" value="MBB5140431.1"/>
    <property type="molecule type" value="Genomic_DNA"/>
</dbReference>
<name>A0A840PRQ3_9ACTN</name>
<sequence>MNGFGRAMAAALLVLGTGLAGGGPAQAAGVTAQAEWVSGDRPLWPFTSLEQARAWQRLREVTGDGSWHLDPGRTALAFTRRHLGFTGVDVEVGRSVKGRTALVKVGYRHAESDKPGVAATIRLVRLGTGPGAPWAVVGTDDDTLTITRPAYGASVRSPLTVSGRITGVDESLRVRALVRGADRPAGSTCCEPAGGENASWRVRLSFRAAPGTLMTLVVSTGGHVAEVERFAVTAVRAAG</sequence>
<dbReference type="Proteomes" id="UP000578449">
    <property type="component" value="Unassembled WGS sequence"/>
</dbReference>
<organism evidence="2 3">
    <name type="scientific">Thermocatellispora tengchongensis</name>
    <dbReference type="NCBI Taxonomy" id="1073253"/>
    <lineage>
        <taxon>Bacteria</taxon>
        <taxon>Bacillati</taxon>
        <taxon>Actinomycetota</taxon>
        <taxon>Actinomycetes</taxon>
        <taxon>Streptosporangiales</taxon>
        <taxon>Streptosporangiaceae</taxon>
        <taxon>Thermocatellispora</taxon>
    </lineage>
</organism>
<dbReference type="AlphaFoldDB" id="A0A840PRQ3"/>
<keyword evidence="3" id="KW-1185">Reference proteome</keyword>
<evidence type="ECO:0000313" key="3">
    <source>
        <dbReference type="Proteomes" id="UP000578449"/>
    </source>
</evidence>
<comment type="caution">
    <text evidence="2">The sequence shown here is derived from an EMBL/GenBank/DDBJ whole genome shotgun (WGS) entry which is preliminary data.</text>
</comment>
<dbReference type="RefSeq" id="WP_221337752.1">
    <property type="nucleotide sequence ID" value="NZ_BAABIX010000070.1"/>
</dbReference>
<accession>A0A840PRQ3</accession>
<protein>
    <submittedName>
        <fullName evidence="2">Polyisoprenoid-binding protein YceI</fullName>
    </submittedName>
</protein>
<feature type="signal peptide" evidence="1">
    <location>
        <begin position="1"/>
        <end position="27"/>
    </location>
</feature>
<reference evidence="2 3" key="1">
    <citation type="submission" date="2020-08" db="EMBL/GenBank/DDBJ databases">
        <title>Genomic Encyclopedia of Type Strains, Phase IV (KMG-IV): sequencing the most valuable type-strain genomes for metagenomic binning, comparative biology and taxonomic classification.</title>
        <authorList>
            <person name="Goeker M."/>
        </authorList>
    </citation>
    <scope>NUCLEOTIDE SEQUENCE [LARGE SCALE GENOMIC DNA]</scope>
    <source>
        <strain evidence="2 3">DSM 45615</strain>
    </source>
</reference>
<feature type="chain" id="PRO_5033004260" evidence="1">
    <location>
        <begin position="28"/>
        <end position="239"/>
    </location>
</feature>
<gene>
    <name evidence="2" type="ORF">HNP84_010198</name>
</gene>
<evidence type="ECO:0000313" key="2">
    <source>
        <dbReference type="EMBL" id="MBB5140431.1"/>
    </source>
</evidence>
<evidence type="ECO:0000256" key="1">
    <source>
        <dbReference type="SAM" id="SignalP"/>
    </source>
</evidence>
<proteinExistence type="predicted"/>
<keyword evidence="1" id="KW-0732">Signal</keyword>